<dbReference type="Proteomes" id="UP000026915">
    <property type="component" value="Chromosome 5"/>
</dbReference>
<dbReference type="OMA" id="SHEKHIL"/>
<dbReference type="EMBL" id="CM001883">
    <property type="protein sequence ID" value="EOY09346.1"/>
    <property type="molecule type" value="Genomic_DNA"/>
</dbReference>
<keyword evidence="2" id="KW-0472">Membrane</keyword>
<name>A0A061EX16_THECC</name>
<evidence type="ECO:0000256" key="2">
    <source>
        <dbReference type="SAM" id="Phobius"/>
    </source>
</evidence>
<dbReference type="PANTHER" id="PTHR32410:SF163">
    <property type="entry name" value="DC1 DOMAIN-CONTAINING PROTEIN"/>
    <property type="match status" value="1"/>
</dbReference>
<dbReference type="Pfam" id="PF03107">
    <property type="entry name" value="C1_2"/>
    <property type="match status" value="3"/>
</dbReference>
<evidence type="ECO:0000313" key="4">
    <source>
        <dbReference type="EMBL" id="EOY09346.1"/>
    </source>
</evidence>
<feature type="domain" description="DC1" evidence="3">
    <location>
        <begin position="142"/>
        <end position="185"/>
    </location>
</feature>
<dbReference type="InterPro" id="IPR046349">
    <property type="entry name" value="C1-like_sf"/>
</dbReference>
<feature type="domain" description="DC1" evidence="3">
    <location>
        <begin position="252"/>
        <end position="304"/>
    </location>
</feature>
<protein>
    <recommendedName>
        <fullName evidence="3">DC1 domain-containing protein</fullName>
    </recommendedName>
</protein>
<feature type="transmembrane region" description="Helical" evidence="2">
    <location>
        <begin position="493"/>
        <end position="512"/>
    </location>
</feature>
<feature type="transmembrane region" description="Helical" evidence="2">
    <location>
        <begin position="454"/>
        <end position="481"/>
    </location>
</feature>
<keyword evidence="5" id="KW-1185">Reference proteome</keyword>
<gene>
    <name evidence="4" type="ORF">TCM_024770</name>
</gene>
<evidence type="ECO:0000259" key="3">
    <source>
        <dbReference type="Pfam" id="PF03107"/>
    </source>
</evidence>
<dbReference type="Gramene" id="EOY09346">
    <property type="protein sequence ID" value="EOY09346"/>
    <property type="gene ID" value="TCM_024770"/>
</dbReference>
<dbReference type="InterPro" id="IPR053192">
    <property type="entry name" value="Vacuole_Formation_Reg"/>
</dbReference>
<sequence length="534" mass="61679">MELKYFSHKHPLMLIQKQMHAPTADSTSGGEEEEAAYCFLCEDRVEGPSYCCNDCQFYLHNTCAEFELHPEINHPFHPKHPLILRPKPPHRVGIYLYWFCHTGRRGFGYHCASCNFSLDVNCALFQLSMIGNFPKLERLIRKHPLIFIEKHNRKDRGDCIGCKEPLSFPIYRCLDCYFHLHKECAELPLEITHTYHRKHPLTLLADPSTHPGKCSCYLCKLTFKGFVYHCSICKLGIRVADAFPLRMVTVTSHEHPFTLRQRSNMPTFSGEVQVVNNCDGCMRPISAPFYRCEQGEFFLHMNCAELPRQKQHLSRTHLLTLTNDELAYCWACHRHHQGFSYKCDKKYCDFSVDITCSLLSDTLWHPSHEHLLFLDHKYSGDCSACQSPISYSYRLGAYRCKHCKFVLDFNCITLPNTAWYKYDKHHLTLRYHDNSDPSQHFYDICEEKRDPNHWFTTVQIVITLFILNVFLGISHLASLVAHTDTVIIHTPSLLSKGFGTVLGVVYAVSFAMDRPLNVKNLDATLWSIGNAAGL</sequence>
<dbReference type="InterPro" id="IPR004146">
    <property type="entry name" value="DC1"/>
</dbReference>
<evidence type="ECO:0000256" key="1">
    <source>
        <dbReference type="ARBA" id="ARBA00022737"/>
    </source>
</evidence>
<feature type="domain" description="DC1" evidence="3">
    <location>
        <begin position="366"/>
        <end position="412"/>
    </location>
</feature>
<dbReference type="HOGENOM" id="CLU_014776_4_0_1"/>
<proteinExistence type="predicted"/>
<dbReference type="FunCoup" id="A0A061EX16">
    <property type="interactions" value="73"/>
</dbReference>
<dbReference type="AlphaFoldDB" id="A0A061EX16"/>
<accession>A0A061EX16</accession>
<keyword evidence="1" id="KW-0677">Repeat</keyword>
<dbReference type="SUPFAM" id="SSF57889">
    <property type="entry name" value="Cysteine-rich domain"/>
    <property type="match status" value="4"/>
</dbReference>
<dbReference type="PANTHER" id="PTHR32410">
    <property type="entry name" value="CYSTEINE/HISTIDINE-RICH C1 DOMAIN FAMILY PROTEIN"/>
    <property type="match status" value="1"/>
</dbReference>
<evidence type="ECO:0000313" key="5">
    <source>
        <dbReference type="Proteomes" id="UP000026915"/>
    </source>
</evidence>
<keyword evidence="2" id="KW-0812">Transmembrane</keyword>
<organism evidence="4 5">
    <name type="scientific">Theobroma cacao</name>
    <name type="common">Cacao</name>
    <name type="synonym">Cocoa</name>
    <dbReference type="NCBI Taxonomy" id="3641"/>
    <lineage>
        <taxon>Eukaryota</taxon>
        <taxon>Viridiplantae</taxon>
        <taxon>Streptophyta</taxon>
        <taxon>Embryophyta</taxon>
        <taxon>Tracheophyta</taxon>
        <taxon>Spermatophyta</taxon>
        <taxon>Magnoliopsida</taxon>
        <taxon>eudicotyledons</taxon>
        <taxon>Gunneridae</taxon>
        <taxon>Pentapetalae</taxon>
        <taxon>rosids</taxon>
        <taxon>malvids</taxon>
        <taxon>Malvales</taxon>
        <taxon>Malvaceae</taxon>
        <taxon>Byttnerioideae</taxon>
        <taxon>Theobroma</taxon>
    </lineage>
</organism>
<dbReference type="InParanoid" id="A0A061EX16"/>
<keyword evidence="2" id="KW-1133">Transmembrane helix</keyword>
<reference evidence="4 5" key="1">
    <citation type="journal article" date="2013" name="Genome Biol.">
        <title>The genome sequence of the most widely cultivated cacao type and its use to identify candidate genes regulating pod color.</title>
        <authorList>
            <person name="Motamayor J.C."/>
            <person name="Mockaitis K."/>
            <person name="Schmutz J."/>
            <person name="Haiminen N."/>
            <person name="Iii D.L."/>
            <person name="Cornejo O."/>
            <person name="Findley S.D."/>
            <person name="Zheng P."/>
            <person name="Utro F."/>
            <person name="Royaert S."/>
            <person name="Saski C."/>
            <person name="Jenkins J."/>
            <person name="Podicheti R."/>
            <person name="Zhao M."/>
            <person name="Scheffler B.E."/>
            <person name="Stack J.C."/>
            <person name="Feltus F.A."/>
            <person name="Mustiga G.M."/>
            <person name="Amores F."/>
            <person name="Phillips W."/>
            <person name="Marelli J.P."/>
            <person name="May G.D."/>
            <person name="Shapiro H."/>
            <person name="Ma J."/>
            <person name="Bustamante C.D."/>
            <person name="Schnell R.J."/>
            <person name="Main D."/>
            <person name="Gilbert D."/>
            <person name="Parida L."/>
            <person name="Kuhn D.N."/>
        </authorList>
    </citation>
    <scope>NUCLEOTIDE SEQUENCE [LARGE SCALE GENOMIC DNA]</scope>
    <source>
        <strain evidence="5">cv. Matina 1-6</strain>
    </source>
</reference>